<dbReference type="InterPro" id="IPR026444">
    <property type="entry name" value="Secre_tail"/>
</dbReference>
<evidence type="ECO:0000313" key="6">
    <source>
        <dbReference type="Proteomes" id="UP000030152"/>
    </source>
</evidence>
<evidence type="ECO:0000256" key="1">
    <source>
        <dbReference type="ARBA" id="ARBA00022729"/>
    </source>
</evidence>
<reference evidence="5 6" key="1">
    <citation type="submission" date="2013-09" db="EMBL/GenBank/DDBJ databases">
        <authorList>
            <person name="Zeng Z."/>
            <person name="Chen C."/>
        </authorList>
    </citation>
    <scope>NUCLEOTIDE SEQUENCE [LARGE SCALE GENOMIC DNA]</scope>
    <source>
        <strain evidence="5 6">WB 3.3-2</strain>
    </source>
</reference>
<evidence type="ECO:0000259" key="4">
    <source>
        <dbReference type="Pfam" id="PF18962"/>
    </source>
</evidence>
<dbReference type="STRING" id="1121895.GCA_000378485_00950"/>
<dbReference type="Pfam" id="PF18962">
    <property type="entry name" value="Por_Secre_tail"/>
    <property type="match status" value="1"/>
</dbReference>
<feature type="coiled-coil region" evidence="2">
    <location>
        <begin position="49"/>
        <end position="76"/>
    </location>
</feature>
<keyword evidence="1 3" id="KW-0732">Signal</keyword>
<evidence type="ECO:0000256" key="2">
    <source>
        <dbReference type="SAM" id="Coils"/>
    </source>
</evidence>
<dbReference type="Proteomes" id="UP000030152">
    <property type="component" value="Unassembled WGS sequence"/>
</dbReference>
<dbReference type="NCBIfam" id="TIGR04183">
    <property type="entry name" value="Por_Secre_tail"/>
    <property type="match status" value="1"/>
</dbReference>
<evidence type="ECO:0000313" key="5">
    <source>
        <dbReference type="EMBL" id="KGO88241.1"/>
    </source>
</evidence>
<dbReference type="InterPro" id="IPR055015">
    <property type="entry name" value="GCX_COOH"/>
</dbReference>
<dbReference type="eggNOG" id="COG3291">
    <property type="taxonomic scope" value="Bacteria"/>
</dbReference>
<feature type="domain" description="Secretion system C-terminal sorting" evidence="4">
    <location>
        <begin position="572"/>
        <end position="645"/>
    </location>
</feature>
<feature type="chain" id="PRO_5002002895" description="Secretion system C-terminal sorting domain-containing protein" evidence="3">
    <location>
        <begin position="23"/>
        <end position="647"/>
    </location>
</feature>
<organism evidence="5 6">
    <name type="scientific">Flavobacterium rivuli WB 3.3-2 = DSM 21788</name>
    <dbReference type="NCBI Taxonomy" id="1121895"/>
    <lineage>
        <taxon>Bacteria</taxon>
        <taxon>Pseudomonadati</taxon>
        <taxon>Bacteroidota</taxon>
        <taxon>Flavobacteriia</taxon>
        <taxon>Flavobacteriales</taxon>
        <taxon>Flavobacteriaceae</taxon>
        <taxon>Flavobacterium</taxon>
    </lineage>
</organism>
<accession>A0A0A2M9E5</accession>
<gene>
    <name evidence="5" type="ORF">Q765_04190</name>
</gene>
<dbReference type="EMBL" id="JRLX01000002">
    <property type="protein sequence ID" value="KGO88241.1"/>
    <property type="molecule type" value="Genomic_DNA"/>
</dbReference>
<name>A0A0A2M9E5_9FLAO</name>
<dbReference type="RefSeq" id="WP_020212077.1">
    <property type="nucleotide sequence ID" value="NZ_JRLX01000002.1"/>
</dbReference>
<proteinExistence type="predicted"/>
<evidence type="ECO:0000256" key="3">
    <source>
        <dbReference type="SAM" id="SignalP"/>
    </source>
</evidence>
<comment type="caution">
    <text evidence="5">The sequence shown here is derived from an EMBL/GenBank/DDBJ whole genome shotgun (WGS) entry which is preliminary data.</text>
</comment>
<sequence length="647" mass="71684">MKQYTKHLWLVAFLFLFLQSFAQVTKEQKPKKERITKAQATEKDVLAFINKNINKYDLTQEKIARLKEDFEEEERGHGIYKYDFRDLLLEIKRDELRKLYFKLNTASAKQKSDLELEPNLIGNVCVNGSFESGDTNEYTFRYASPNSVDFLCDINTDMYSPYTPSNIINNFSNGITIVDSNTQNAAGNDPLLESLGVHIPRVFDGEFAIKLNDNSPSFSVSTLNKAYIVDGPVVSYNFSLIMQNPDPRHHPEADQPHFIVRLYNSLHEIISENCIVADVDNTETFENITYFNEPLLFTRWQCGRIFTDGIQNGEEATLEFIITDCGQGAHYGTVYIDNICNNENCNSIFPEVHLDINPSVPLCPTFPLNICGTFIPPHSVNPPYTEGTLTAINLNILQGGNIVGTVNNATINDHQFCFELALTDFGPLPSGDYEYQAQATFEIGNTTLNAEDTSANQGPDAIFTGCSECPDCINITTSVAGTTDTQQAHNCINATNTITAASSSSAVYRAGKEVVLLPDFVALKGSIDRFYIEDCNDGTYVARTAAPVKHQAAQQEVTIDLVERNGQGNISIYPNPTNGELNIISGEASLRSITVTGLDGKVILKQKITETNASGYKLDINSLSSGMYLLNAETVDGNITSHKIIKN</sequence>
<dbReference type="OrthoDB" id="1292260at2"/>
<keyword evidence="2" id="KW-0175">Coiled coil</keyword>
<keyword evidence="6" id="KW-1185">Reference proteome</keyword>
<dbReference type="NCBIfam" id="NF045639">
    <property type="entry name" value="GCX_COOH"/>
    <property type="match status" value="1"/>
</dbReference>
<protein>
    <recommendedName>
        <fullName evidence="4">Secretion system C-terminal sorting domain-containing protein</fullName>
    </recommendedName>
</protein>
<feature type="signal peptide" evidence="3">
    <location>
        <begin position="1"/>
        <end position="22"/>
    </location>
</feature>
<dbReference type="AlphaFoldDB" id="A0A0A2M9E5"/>